<dbReference type="GO" id="GO:0050660">
    <property type="term" value="F:flavin adenine dinucleotide binding"/>
    <property type="evidence" value="ECO:0007669"/>
    <property type="project" value="InterPro"/>
</dbReference>
<dbReference type="CDD" id="cd02801">
    <property type="entry name" value="DUS_like_FMN"/>
    <property type="match status" value="1"/>
</dbReference>
<dbReference type="GO" id="GO:0017150">
    <property type="term" value="F:tRNA dihydrouridine synthase activity"/>
    <property type="evidence" value="ECO:0007669"/>
    <property type="project" value="InterPro"/>
</dbReference>
<dbReference type="Proteomes" id="UP000003527">
    <property type="component" value="Unassembled WGS sequence"/>
</dbReference>
<dbReference type="HOGENOM" id="CLU_013299_6_0_9"/>
<dbReference type="InterPro" id="IPR013785">
    <property type="entry name" value="Aldolase_TIM"/>
</dbReference>
<dbReference type="Gene3D" id="3.20.20.70">
    <property type="entry name" value="Aldolase class I"/>
    <property type="match status" value="1"/>
</dbReference>
<evidence type="ECO:0000313" key="12">
    <source>
        <dbReference type="Proteomes" id="UP000003527"/>
    </source>
</evidence>
<evidence type="ECO:0000256" key="6">
    <source>
        <dbReference type="ARBA" id="ARBA00023002"/>
    </source>
</evidence>
<comment type="cofactor">
    <cofactor evidence="1 7 9">
        <name>FMN</name>
        <dbReference type="ChEBI" id="CHEBI:58210"/>
    </cofactor>
</comment>
<feature type="domain" description="DUS-like FMN-binding" evidence="10">
    <location>
        <begin position="5"/>
        <end position="276"/>
    </location>
</feature>
<name>G9WTR7_9FIRM</name>
<dbReference type="InterPro" id="IPR001269">
    <property type="entry name" value="DUS_fam"/>
</dbReference>
<evidence type="ECO:0000256" key="9">
    <source>
        <dbReference type="PIRSR" id="PIRSR006621-2"/>
    </source>
</evidence>
<dbReference type="PROSITE" id="PS01136">
    <property type="entry name" value="UPF0034"/>
    <property type="match status" value="1"/>
</dbReference>
<comment type="function">
    <text evidence="7">Catalyzes the synthesis of 5,6-dihydrouridine (D), a modified base found in the D-loop of most tRNAs, via the reduction of the C5-C6 double bond in target uridines.</text>
</comment>
<evidence type="ECO:0000256" key="8">
    <source>
        <dbReference type="PIRSR" id="PIRSR006621-1"/>
    </source>
</evidence>
<evidence type="ECO:0000256" key="1">
    <source>
        <dbReference type="ARBA" id="ARBA00001917"/>
    </source>
</evidence>
<gene>
    <name evidence="11" type="ORF">HMPREF9624_00427</name>
</gene>
<feature type="binding site" evidence="9">
    <location>
        <position position="64"/>
    </location>
    <ligand>
        <name>FMN</name>
        <dbReference type="ChEBI" id="CHEBI:58210"/>
    </ligand>
</feature>
<dbReference type="EMBL" id="AFZD01000016">
    <property type="protein sequence ID" value="EHL12120.1"/>
    <property type="molecule type" value="Genomic_DNA"/>
</dbReference>
<evidence type="ECO:0000256" key="2">
    <source>
        <dbReference type="ARBA" id="ARBA00022630"/>
    </source>
</evidence>
<organism evidence="11 12">
    <name type="scientific">Oribacterium asaccharolyticum ACB7</name>
    <dbReference type="NCBI Taxonomy" id="796944"/>
    <lineage>
        <taxon>Bacteria</taxon>
        <taxon>Bacillati</taxon>
        <taxon>Bacillota</taxon>
        <taxon>Clostridia</taxon>
        <taxon>Lachnospirales</taxon>
        <taxon>Lachnospiraceae</taxon>
        <taxon>Oribacterium</taxon>
    </lineage>
</organism>
<dbReference type="RefSeq" id="WP_009536330.1">
    <property type="nucleotide sequence ID" value="NZ_JH414504.1"/>
</dbReference>
<sequence>MNCYFAPLESITSYPLRNTHAHFFPETDKYFSPFVSANEEGSYSGRIARDLSPTNNEKLYLVPQLMGKNPKHMLEVFKYLQNLGYQEVNLNLGCPSGTVVAKGKGAGMLRNLTLLEEFFNDIFSALPSGLSISVKTRIGISDSSETEDIFLLFNAFPFSEMIVHPRLQKQFYKGNVDLDAFRKICGISKHKLIYNGDIENIATAIKIREEFPEISGIMLGRGLLSNPALVREIKGGLALQEEEFKDYISAVEDAFSKEIAEDRNLLAKLKECWTYFSKNYPGSVRGIKELRKAKNMAEYRSAKYRIYSESSFYAYRGEKEWI</sequence>
<protein>
    <recommendedName>
        <fullName evidence="7">tRNA-dihydrouridine synthase</fullName>
        <ecNumber evidence="7">1.3.1.-</ecNumber>
    </recommendedName>
</protein>
<evidence type="ECO:0000259" key="10">
    <source>
        <dbReference type="Pfam" id="PF01207"/>
    </source>
</evidence>
<reference evidence="11 12" key="1">
    <citation type="submission" date="2011-08" db="EMBL/GenBank/DDBJ databases">
        <title>The Genome Sequence of Oribacterium sp. ACB7.</title>
        <authorList>
            <consortium name="The Broad Institute Genome Sequencing Platform"/>
            <person name="Earl A."/>
            <person name="Ward D."/>
            <person name="Feldgarden M."/>
            <person name="Gevers D."/>
            <person name="Sizova M."/>
            <person name="Hazen A."/>
            <person name="Epstein S."/>
            <person name="Young S.K."/>
            <person name="Zeng Q."/>
            <person name="Gargeya S."/>
            <person name="Fitzgerald M."/>
            <person name="Haas B."/>
            <person name="Abouelleil A."/>
            <person name="Alvarado L."/>
            <person name="Arachchi H.M."/>
            <person name="Berlin A."/>
            <person name="Brown A."/>
            <person name="Chapman S.B."/>
            <person name="Chen Z."/>
            <person name="Dunbar C."/>
            <person name="Freedman E."/>
            <person name="Gearin G."/>
            <person name="Gellesch M."/>
            <person name="Goldberg J."/>
            <person name="Griggs A."/>
            <person name="Gujja S."/>
            <person name="Heiman D."/>
            <person name="Howarth C."/>
            <person name="Larson L."/>
            <person name="Lui A."/>
            <person name="MacDonald P.J.P."/>
            <person name="Montmayeur A."/>
            <person name="Murphy C."/>
            <person name="Neiman D."/>
            <person name="Pearson M."/>
            <person name="Priest M."/>
            <person name="Roberts A."/>
            <person name="Saif S."/>
            <person name="Shea T."/>
            <person name="Shenoy N."/>
            <person name="Sisk P."/>
            <person name="Stolte C."/>
            <person name="Sykes S."/>
            <person name="Wortman J."/>
            <person name="Nusbaum C."/>
            <person name="Birren B."/>
        </authorList>
    </citation>
    <scope>NUCLEOTIDE SEQUENCE [LARGE SCALE GENOMIC DNA]</scope>
    <source>
        <strain evidence="11 12">ACB7</strain>
    </source>
</reference>
<evidence type="ECO:0000256" key="7">
    <source>
        <dbReference type="PIRNR" id="PIRNR006621"/>
    </source>
</evidence>
<evidence type="ECO:0000256" key="4">
    <source>
        <dbReference type="ARBA" id="ARBA00022694"/>
    </source>
</evidence>
<feature type="binding site" evidence="9">
    <location>
        <position position="135"/>
    </location>
    <ligand>
        <name>FMN</name>
        <dbReference type="ChEBI" id="CHEBI:58210"/>
    </ligand>
</feature>
<feature type="binding site" evidence="9">
    <location>
        <position position="164"/>
    </location>
    <ligand>
        <name>FMN</name>
        <dbReference type="ChEBI" id="CHEBI:58210"/>
    </ligand>
</feature>
<keyword evidence="5" id="KW-0521">NADP</keyword>
<keyword evidence="12" id="KW-1185">Reference proteome</keyword>
<keyword evidence="9" id="KW-0547">Nucleotide-binding</keyword>
<dbReference type="PIRSF" id="PIRSF006621">
    <property type="entry name" value="Dus"/>
    <property type="match status" value="1"/>
</dbReference>
<proteinExistence type="inferred from homology"/>
<dbReference type="PATRIC" id="fig|796944.3.peg.1140"/>
<keyword evidence="3 7" id="KW-0288">FMN</keyword>
<dbReference type="Pfam" id="PF01207">
    <property type="entry name" value="Dus"/>
    <property type="match status" value="1"/>
</dbReference>
<keyword evidence="6 7" id="KW-0560">Oxidoreductase</keyword>
<feature type="active site" description="Proton donor" evidence="8">
    <location>
        <position position="94"/>
    </location>
</feature>
<comment type="similarity">
    <text evidence="7">Belongs to the dus family.</text>
</comment>
<accession>G9WTR7</accession>
<dbReference type="GO" id="GO:0003723">
    <property type="term" value="F:RNA binding"/>
    <property type="evidence" value="ECO:0007669"/>
    <property type="project" value="TreeGrafter"/>
</dbReference>
<dbReference type="AlphaFoldDB" id="G9WTR7"/>
<dbReference type="PANTHER" id="PTHR45846:SF1">
    <property type="entry name" value="TRNA-DIHYDROURIDINE(47) SYNTHASE [NAD(P)(+)]-LIKE"/>
    <property type="match status" value="1"/>
</dbReference>
<dbReference type="InterPro" id="IPR035587">
    <property type="entry name" value="DUS-like_FMN-bd"/>
</dbReference>
<evidence type="ECO:0000313" key="11">
    <source>
        <dbReference type="EMBL" id="EHL12120.1"/>
    </source>
</evidence>
<dbReference type="InterPro" id="IPR018517">
    <property type="entry name" value="tRNA_hU_synthase_CS"/>
</dbReference>
<dbReference type="SUPFAM" id="SSF51395">
    <property type="entry name" value="FMN-linked oxidoreductases"/>
    <property type="match status" value="1"/>
</dbReference>
<dbReference type="EC" id="1.3.1.-" evidence="7"/>
<keyword evidence="2 7" id="KW-0285">Flavoprotein</keyword>
<evidence type="ECO:0000256" key="3">
    <source>
        <dbReference type="ARBA" id="ARBA00022643"/>
    </source>
</evidence>
<comment type="caution">
    <text evidence="11">The sequence shown here is derived from an EMBL/GenBank/DDBJ whole genome shotgun (WGS) entry which is preliminary data.</text>
</comment>
<feature type="binding site" evidence="9">
    <location>
        <begin position="220"/>
        <end position="221"/>
    </location>
    <ligand>
        <name>FMN</name>
        <dbReference type="ChEBI" id="CHEBI:58210"/>
    </ligand>
</feature>
<keyword evidence="4 7" id="KW-0819">tRNA processing</keyword>
<evidence type="ECO:0000256" key="5">
    <source>
        <dbReference type="ARBA" id="ARBA00022857"/>
    </source>
</evidence>
<dbReference type="PANTHER" id="PTHR45846">
    <property type="entry name" value="TRNA-DIHYDROURIDINE(47) SYNTHASE [NAD(P)(+)]-LIKE"/>
    <property type="match status" value="1"/>
</dbReference>